<reference evidence="9 10" key="1">
    <citation type="submission" date="2018-11" db="EMBL/GenBank/DDBJ databases">
        <title>Arenibacter aquaticus sp.nov., a marine bacterium isolated from surface seawater in the South China Sea.</title>
        <authorList>
            <person name="Guo J."/>
            <person name="Sun J."/>
        </authorList>
    </citation>
    <scope>NUCLEOTIDE SEQUENCE [LARGE SCALE GENOMIC DNA]</scope>
    <source>
        <strain evidence="9 10">GUO666</strain>
    </source>
</reference>
<dbReference type="Gene3D" id="1.25.40.390">
    <property type="match status" value="1"/>
</dbReference>
<comment type="caution">
    <text evidence="9">The sequence shown here is derived from an EMBL/GenBank/DDBJ whole genome shotgun (WGS) entry which is preliminary data.</text>
</comment>
<evidence type="ECO:0000256" key="4">
    <source>
        <dbReference type="ARBA" id="ARBA00023136"/>
    </source>
</evidence>
<proteinExistence type="inferred from homology"/>
<name>A0A430K4B2_9FLAO</name>
<dbReference type="SUPFAM" id="SSF48452">
    <property type="entry name" value="TPR-like"/>
    <property type="match status" value="1"/>
</dbReference>
<evidence type="ECO:0000313" key="9">
    <source>
        <dbReference type="EMBL" id="RTE53942.1"/>
    </source>
</evidence>
<dbReference type="InterPro" id="IPR011990">
    <property type="entry name" value="TPR-like_helical_dom_sf"/>
</dbReference>
<evidence type="ECO:0000256" key="1">
    <source>
        <dbReference type="ARBA" id="ARBA00004442"/>
    </source>
</evidence>
<keyword evidence="5" id="KW-0998">Cell outer membrane</keyword>
<keyword evidence="10" id="KW-1185">Reference proteome</keyword>
<gene>
    <name evidence="9" type="ORF">EHW67_08390</name>
</gene>
<accession>A0A430K4B2</accession>
<dbReference type="InterPro" id="IPR033985">
    <property type="entry name" value="SusD-like_N"/>
</dbReference>
<evidence type="ECO:0000256" key="3">
    <source>
        <dbReference type="ARBA" id="ARBA00022729"/>
    </source>
</evidence>
<evidence type="ECO:0000256" key="2">
    <source>
        <dbReference type="ARBA" id="ARBA00006275"/>
    </source>
</evidence>
<protein>
    <submittedName>
        <fullName evidence="9">RagB/SusD family nutrient uptake outer membrane protein</fullName>
    </submittedName>
</protein>
<feature type="chain" id="PRO_5019209269" evidence="6">
    <location>
        <begin position="20"/>
        <end position="614"/>
    </location>
</feature>
<comment type="similarity">
    <text evidence="2">Belongs to the SusD family.</text>
</comment>
<dbReference type="Proteomes" id="UP000267585">
    <property type="component" value="Unassembled WGS sequence"/>
</dbReference>
<comment type="subcellular location">
    <subcellularLocation>
        <location evidence="1">Cell outer membrane</location>
    </subcellularLocation>
</comment>
<feature type="domain" description="RagB/SusD" evidence="7">
    <location>
        <begin position="311"/>
        <end position="562"/>
    </location>
</feature>
<evidence type="ECO:0000313" key="10">
    <source>
        <dbReference type="Proteomes" id="UP000267585"/>
    </source>
</evidence>
<keyword evidence="4" id="KW-0472">Membrane</keyword>
<feature type="signal peptide" evidence="6">
    <location>
        <begin position="1"/>
        <end position="19"/>
    </location>
</feature>
<organism evidence="9 10">
    <name type="scientific">Arenibacter aquaticus</name>
    <dbReference type="NCBI Taxonomy" id="2489054"/>
    <lineage>
        <taxon>Bacteria</taxon>
        <taxon>Pseudomonadati</taxon>
        <taxon>Bacteroidota</taxon>
        <taxon>Flavobacteriia</taxon>
        <taxon>Flavobacteriales</taxon>
        <taxon>Flavobacteriaceae</taxon>
        <taxon>Arenibacter</taxon>
    </lineage>
</organism>
<evidence type="ECO:0000256" key="5">
    <source>
        <dbReference type="ARBA" id="ARBA00023237"/>
    </source>
</evidence>
<evidence type="ECO:0000256" key="6">
    <source>
        <dbReference type="SAM" id="SignalP"/>
    </source>
</evidence>
<dbReference type="AlphaFoldDB" id="A0A430K4B2"/>
<dbReference type="Pfam" id="PF14322">
    <property type="entry name" value="SusD-like_3"/>
    <property type="match status" value="1"/>
</dbReference>
<keyword evidence="3 6" id="KW-0732">Signal</keyword>
<evidence type="ECO:0000259" key="7">
    <source>
        <dbReference type="Pfam" id="PF07980"/>
    </source>
</evidence>
<sequence length="614" mass="69855">MKNMKTKILITVFSLFLFASCSDVLDISPDGTQTLDEIFSDESTTGGYLSSCYQSFPGFSYRYVGLENLPTAISDDAWSIGRNGANSASLYLGAVTTVGNNNKLGYMKGMFGNNVSAWKYFYLRIRRINVFLSRIDTAAVPSETERAQWTAEARVLRAFYYTELINRYGSVYLLTEPTEVGFDETTLELSTYKEVADFIISECREAMKSDELPWRPELSTDFRRMNKSIAAALKSRVALFMASPLFADGQNYWEEAEAICKESLDELLAHDFELYTTVRNTSVFGDNAYQEYSTSTRDYSSSPVDKETILATNNVGTNWNYQGLPINNAVSAGMAPTQELVDAYPMTNGKYILDLAKPYNDAKHLSPNFASGSGYDETNPYVDRDPRFYATVYYNGSTALNQQNKQITIETFRTGNSSIMGSNTKRTQTGYYPRRHYHPLQRRGRNVAVSWRYMRLAEIYLNYAECAIENNHLTEALAAIKPIRDRVGMPNLDEVEGVTIDQDNLRLMYRNERRIEMAYEETRYYDVRRWTAPGDDMDVIRYATGMWIEKSVDGTLTHMRFQVGDSYDPETQTWTGEGLEKACYSSKYLLHPHDALEVSRILNSTGVDIQNPGW</sequence>
<dbReference type="EMBL" id="RQPJ01000003">
    <property type="protein sequence ID" value="RTE53942.1"/>
    <property type="molecule type" value="Genomic_DNA"/>
</dbReference>
<evidence type="ECO:0000259" key="8">
    <source>
        <dbReference type="Pfam" id="PF14322"/>
    </source>
</evidence>
<dbReference type="Pfam" id="PF07980">
    <property type="entry name" value="SusD_RagB"/>
    <property type="match status" value="1"/>
</dbReference>
<dbReference type="GO" id="GO:0009279">
    <property type="term" value="C:cell outer membrane"/>
    <property type="evidence" value="ECO:0007669"/>
    <property type="project" value="UniProtKB-SubCell"/>
</dbReference>
<dbReference type="PROSITE" id="PS51257">
    <property type="entry name" value="PROKAR_LIPOPROTEIN"/>
    <property type="match status" value="1"/>
</dbReference>
<dbReference type="InterPro" id="IPR012944">
    <property type="entry name" value="SusD_RagB_dom"/>
</dbReference>
<feature type="domain" description="SusD-like N-terminal" evidence="8">
    <location>
        <begin position="113"/>
        <end position="239"/>
    </location>
</feature>